<sequence>MALRQDVSQYKQAYNKKTSTKFRTSFTLFTLKQSCHIPNHDAAAEFTQADPHCRKVIILGAAICRIPSIY</sequence>
<comment type="caution">
    <text evidence="1">The sequence shown here is derived from an EMBL/GenBank/DDBJ whole genome shotgun (WGS) entry which is preliminary data.</text>
</comment>
<evidence type="ECO:0000313" key="1">
    <source>
        <dbReference type="EMBL" id="GGQ11703.1"/>
    </source>
</evidence>
<evidence type="ECO:0000313" key="2">
    <source>
        <dbReference type="Proteomes" id="UP000619118"/>
    </source>
</evidence>
<dbReference type="Proteomes" id="UP000619118">
    <property type="component" value="Unassembled WGS sequence"/>
</dbReference>
<organism evidence="1 2">
    <name type="scientific">Shewanella litoralis</name>
    <dbReference type="NCBI Taxonomy" id="2282700"/>
    <lineage>
        <taxon>Bacteria</taxon>
        <taxon>Pseudomonadati</taxon>
        <taxon>Pseudomonadota</taxon>
        <taxon>Gammaproteobacteria</taxon>
        <taxon>Alteromonadales</taxon>
        <taxon>Shewanellaceae</taxon>
        <taxon>Shewanella</taxon>
    </lineage>
</organism>
<reference evidence="2" key="1">
    <citation type="journal article" date="2019" name="Int. J. Syst. Evol. Microbiol.">
        <title>The Global Catalogue of Microorganisms (GCM) 10K type strain sequencing project: providing services to taxonomists for standard genome sequencing and annotation.</title>
        <authorList>
            <consortium name="The Broad Institute Genomics Platform"/>
            <consortium name="The Broad Institute Genome Sequencing Center for Infectious Disease"/>
            <person name="Wu L."/>
            <person name="Ma J."/>
        </authorList>
    </citation>
    <scope>NUCLEOTIDE SEQUENCE [LARGE SCALE GENOMIC DNA]</scope>
    <source>
        <strain evidence="2">JCM 32306</strain>
    </source>
</reference>
<proteinExistence type="predicted"/>
<accession>A0ABQ2R5D6</accession>
<keyword evidence="2" id="KW-1185">Reference proteome</keyword>
<dbReference type="EMBL" id="BMQX01000005">
    <property type="protein sequence ID" value="GGQ11703.1"/>
    <property type="molecule type" value="Genomic_DNA"/>
</dbReference>
<name>A0ABQ2R5D6_9GAMM</name>
<gene>
    <name evidence="1" type="ORF">GCM10009411_10500</name>
</gene>
<protein>
    <submittedName>
        <fullName evidence="1">Uncharacterized protein</fullName>
    </submittedName>
</protein>